<keyword evidence="2" id="KW-0648">Protein biosynthesis</keyword>
<dbReference type="Proteomes" id="UP000830375">
    <property type="component" value="Unassembled WGS sequence"/>
</dbReference>
<dbReference type="PANTHER" id="PTHR35617:SF3">
    <property type="entry name" value="CORE-BINDING (CB) DOMAIN-CONTAINING PROTEIN"/>
    <property type="match status" value="1"/>
</dbReference>
<dbReference type="PANTHER" id="PTHR35617">
    <property type="entry name" value="PHAGE_INTEGRASE DOMAIN-CONTAINING PROTEIN"/>
    <property type="match status" value="1"/>
</dbReference>
<sequence length="339" mass="37150">MFAPVILIAQTLTTGHTPRRKETPSPDIQLIWNHFGEAKINLFVSHKSNYCALWYSLTEAPLGTDALAQSWPRGLGKYVCPCEPHCTDSVQSQGETRKSSDGCPLLTLPDLVHRSHAARVSPSLVDSPEEGSSPSGAGHNLAPAPRSQEPSHLVPGWDEEEFKDLSPAAVIYTSAQVRAPSTRHLYALKRSGACLLGGVLPVVRTHREAVLSFLQQGLEKHLSASMLKVYMVAIVVNHDLVDSRSLGKHNLIVRFLGGARRTALLIALTSFKRLGDLQARSDKVVNLQTFPSEEGNSALSLSYLVCALRIYFERTQSIRQSDELFVRFGGQHKGKAVSK</sequence>
<comment type="caution">
    <text evidence="2">The sequence shown here is derived from an EMBL/GenBank/DDBJ whole genome shotgun (WGS) entry which is preliminary data.</text>
</comment>
<dbReference type="EMBL" id="JACTAM010000015">
    <property type="protein sequence ID" value="KAI2656630.1"/>
    <property type="molecule type" value="Genomic_DNA"/>
</dbReference>
<evidence type="ECO:0000313" key="3">
    <source>
        <dbReference type="Proteomes" id="UP000830375"/>
    </source>
</evidence>
<evidence type="ECO:0000313" key="2">
    <source>
        <dbReference type="EMBL" id="KAI2656630.1"/>
    </source>
</evidence>
<name>A0ABQ8M160_LABRO</name>
<gene>
    <name evidence="2" type="ORF">H4Q32_029845</name>
</gene>
<dbReference type="GO" id="GO:0003743">
    <property type="term" value="F:translation initiation factor activity"/>
    <property type="evidence" value="ECO:0007669"/>
    <property type="project" value="UniProtKB-KW"/>
</dbReference>
<keyword evidence="2" id="KW-0396">Initiation factor</keyword>
<organism evidence="2 3">
    <name type="scientific">Labeo rohita</name>
    <name type="common">Indian major carp</name>
    <name type="synonym">Cyprinus rohita</name>
    <dbReference type="NCBI Taxonomy" id="84645"/>
    <lineage>
        <taxon>Eukaryota</taxon>
        <taxon>Metazoa</taxon>
        <taxon>Chordata</taxon>
        <taxon>Craniata</taxon>
        <taxon>Vertebrata</taxon>
        <taxon>Euteleostomi</taxon>
        <taxon>Actinopterygii</taxon>
        <taxon>Neopterygii</taxon>
        <taxon>Teleostei</taxon>
        <taxon>Ostariophysi</taxon>
        <taxon>Cypriniformes</taxon>
        <taxon>Cyprinidae</taxon>
        <taxon>Labeoninae</taxon>
        <taxon>Labeonini</taxon>
        <taxon>Labeo</taxon>
    </lineage>
</organism>
<reference evidence="2 3" key="1">
    <citation type="submission" date="2022-01" db="EMBL/GenBank/DDBJ databases">
        <title>A high-quality chromosome-level genome assembly of rohu carp, Labeo rohita.</title>
        <authorList>
            <person name="Arick M.A. II"/>
            <person name="Hsu C.-Y."/>
            <person name="Magbanua Z."/>
            <person name="Pechanova O."/>
            <person name="Grover C."/>
            <person name="Miller E."/>
            <person name="Thrash A."/>
            <person name="Ezzel L."/>
            <person name="Alam S."/>
            <person name="Benzie J."/>
            <person name="Hamilton M."/>
            <person name="Karsi A."/>
            <person name="Lawrence M.L."/>
            <person name="Peterson D.G."/>
        </authorList>
    </citation>
    <scope>NUCLEOTIDE SEQUENCE [LARGE SCALE GENOMIC DNA]</scope>
    <source>
        <strain evidence="3">BAU-BD-2019</strain>
        <tissue evidence="2">Blood</tissue>
    </source>
</reference>
<evidence type="ECO:0000256" key="1">
    <source>
        <dbReference type="SAM" id="MobiDB-lite"/>
    </source>
</evidence>
<protein>
    <submittedName>
        <fullName evidence="2">Translation initiation factor 2 subunit gamma</fullName>
    </submittedName>
</protein>
<keyword evidence="3" id="KW-1185">Reference proteome</keyword>
<proteinExistence type="predicted"/>
<accession>A0ABQ8M160</accession>
<feature type="region of interest" description="Disordered" evidence="1">
    <location>
        <begin position="119"/>
        <end position="154"/>
    </location>
</feature>